<gene>
    <name evidence="2" type="ORF">BU23DRAFT_183013</name>
</gene>
<dbReference type="SUPFAM" id="SSF81383">
    <property type="entry name" value="F-box domain"/>
    <property type="match status" value="1"/>
</dbReference>
<proteinExistence type="predicted"/>
<dbReference type="InterPro" id="IPR001810">
    <property type="entry name" value="F-box_dom"/>
</dbReference>
<dbReference type="InterPro" id="IPR036047">
    <property type="entry name" value="F-box-like_dom_sf"/>
</dbReference>
<evidence type="ECO:0000259" key="1">
    <source>
        <dbReference type="Pfam" id="PF12937"/>
    </source>
</evidence>
<dbReference type="Gene3D" id="1.20.1280.50">
    <property type="match status" value="1"/>
</dbReference>
<evidence type="ECO:0000313" key="3">
    <source>
        <dbReference type="Proteomes" id="UP000800036"/>
    </source>
</evidence>
<name>A0A6A5V365_9PLEO</name>
<evidence type="ECO:0000313" key="2">
    <source>
        <dbReference type="EMBL" id="KAF1971464.1"/>
    </source>
</evidence>
<organism evidence="2 3">
    <name type="scientific">Bimuria novae-zelandiae CBS 107.79</name>
    <dbReference type="NCBI Taxonomy" id="1447943"/>
    <lineage>
        <taxon>Eukaryota</taxon>
        <taxon>Fungi</taxon>
        <taxon>Dikarya</taxon>
        <taxon>Ascomycota</taxon>
        <taxon>Pezizomycotina</taxon>
        <taxon>Dothideomycetes</taxon>
        <taxon>Pleosporomycetidae</taxon>
        <taxon>Pleosporales</taxon>
        <taxon>Massarineae</taxon>
        <taxon>Didymosphaeriaceae</taxon>
        <taxon>Bimuria</taxon>
    </lineage>
</organism>
<reference evidence="2" key="1">
    <citation type="journal article" date="2020" name="Stud. Mycol.">
        <title>101 Dothideomycetes genomes: a test case for predicting lifestyles and emergence of pathogens.</title>
        <authorList>
            <person name="Haridas S."/>
            <person name="Albert R."/>
            <person name="Binder M."/>
            <person name="Bloem J."/>
            <person name="Labutti K."/>
            <person name="Salamov A."/>
            <person name="Andreopoulos B."/>
            <person name="Baker S."/>
            <person name="Barry K."/>
            <person name="Bills G."/>
            <person name="Bluhm B."/>
            <person name="Cannon C."/>
            <person name="Castanera R."/>
            <person name="Culley D."/>
            <person name="Daum C."/>
            <person name="Ezra D."/>
            <person name="Gonzalez J."/>
            <person name="Henrissat B."/>
            <person name="Kuo A."/>
            <person name="Liang C."/>
            <person name="Lipzen A."/>
            <person name="Lutzoni F."/>
            <person name="Magnuson J."/>
            <person name="Mondo S."/>
            <person name="Nolan M."/>
            <person name="Ohm R."/>
            <person name="Pangilinan J."/>
            <person name="Park H.-J."/>
            <person name="Ramirez L."/>
            <person name="Alfaro M."/>
            <person name="Sun H."/>
            <person name="Tritt A."/>
            <person name="Yoshinaga Y."/>
            <person name="Zwiers L.-H."/>
            <person name="Turgeon B."/>
            <person name="Goodwin S."/>
            <person name="Spatafora J."/>
            <person name="Crous P."/>
            <person name="Grigoriev I."/>
        </authorList>
    </citation>
    <scope>NUCLEOTIDE SEQUENCE</scope>
    <source>
        <strain evidence="2">CBS 107.79</strain>
    </source>
</reference>
<dbReference type="AlphaFoldDB" id="A0A6A5V365"/>
<sequence length="475" mass="52604">MSDVLNGVDTPTPIEEVESSILEDVAEVQSLSDESFEIPRPTLSLIISVLSKGLLPYLDRNCRKALRSTCKEWCAAIDGLDPPKPPASRRAPTEILHHIYKYLGPKDFNAARHTCRHWMGASLDTKLLCTMLERGGWWSSTEAAVVRRANLTSPESCLVNRKNPWLLSRLLSRECALSSGWTGLGLRGKEDRDPGIFAEVSTNDFTDLANGHSNGRGTGRLIYTTSICGQFLLVGYETIIYVYDLRHSMLVPVATVICPRRVLAMSMDVSSGRHAVAALLEGRMGIVCELRFGQKPNPHSPVEILVGSHDQPYRTIPSGASISSSRMGDLGFGVNAADRELIFGDVSDSRTPYIESVDVQSNYQAVSLHGVHDQRTYAQNYINNTWNLDLRGPRQNGSQGNFDESHAGCALPVEDGTSTFYRHLCSEDDPPRSGMHSFVNRAEQSQTRSFQYNVRYVMLTCVSLYLSSTSLRGIR</sequence>
<dbReference type="OrthoDB" id="1689567at2759"/>
<feature type="domain" description="F-box" evidence="1">
    <location>
        <begin position="92"/>
        <end position="127"/>
    </location>
</feature>
<protein>
    <recommendedName>
        <fullName evidence="1">F-box domain-containing protein</fullName>
    </recommendedName>
</protein>
<keyword evidence="3" id="KW-1185">Reference proteome</keyword>
<dbReference type="EMBL" id="ML976693">
    <property type="protein sequence ID" value="KAF1971464.1"/>
    <property type="molecule type" value="Genomic_DNA"/>
</dbReference>
<dbReference type="Proteomes" id="UP000800036">
    <property type="component" value="Unassembled WGS sequence"/>
</dbReference>
<accession>A0A6A5V365</accession>
<dbReference type="Pfam" id="PF12937">
    <property type="entry name" value="F-box-like"/>
    <property type="match status" value="1"/>
</dbReference>